<protein>
    <recommendedName>
        <fullName evidence="2">HNH nuclease domain-containing protein</fullName>
    </recommendedName>
</protein>
<sequence>MEPEIPPRVSSKLPLLRHKYSTILPQNQQERLEKKYSRVVGTASNASRSSIETSVSEFLERKIDALTAGLDYYEEYQNGLRSALNRKDLTEEDYRNELITLDKQYTPAIRELKIIKRQFRTIEADVEEEREVDLKRQKCAKDANLDFLERAYTATMVTRVMGASSLKSSSSFSQKEFRKGVIKYLGAKNDSEGTERAWCHITGMWHDSDNIKAAHIVPKALRGDELKHLFGVGEVVLEDPRNGITLWKTLEKGLDNGTIAIIPVPSTNECEPTKWKCVLVDQSLRNQTWAYSFGVVHKWEELDGKELTFLTDNRPARRYLYFRFVVTYLYAKKRGNIQWAENIESRKVLWASMGPYLAKSTLISLGRSISGFDLPAALVEGKTFDCPSPTPAPEEELALSASLRTAMIESVRATEDEDEDEDEGEDSNIEDEE</sequence>
<evidence type="ECO:0000313" key="3">
    <source>
        <dbReference type="EMBL" id="EEQ32089.1"/>
    </source>
</evidence>
<dbReference type="Pfam" id="PF13391">
    <property type="entry name" value="HNH_2"/>
    <property type="match status" value="1"/>
</dbReference>
<dbReference type="GeneID" id="9223776"/>
<dbReference type="HOGENOM" id="CLU_054238_0_0_1"/>
<dbReference type="AlphaFoldDB" id="C5FQD6"/>
<evidence type="ECO:0000256" key="1">
    <source>
        <dbReference type="SAM" id="MobiDB-lite"/>
    </source>
</evidence>
<organism evidence="3 4">
    <name type="scientific">Arthroderma otae (strain ATCC MYA-4605 / CBS 113480)</name>
    <name type="common">Microsporum canis</name>
    <dbReference type="NCBI Taxonomy" id="554155"/>
    <lineage>
        <taxon>Eukaryota</taxon>
        <taxon>Fungi</taxon>
        <taxon>Dikarya</taxon>
        <taxon>Ascomycota</taxon>
        <taxon>Pezizomycotina</taxon>
        <taxon>Eurotiomycetes</taxon>
        <taxon>Eurotiomycetidae</taxon>
        <taxon>Onygenales</taxon>
        <taxon>Arthrodermataceae</taxon>
        <taxon>Microsporum</taxon>
    </lineage>
</organism>
<gene>
    <name evidence="3" type="ORF">MCYG_04908</name>
</gene>
<dbReference type="Proteomes" id="UP000002035">
    <property type="component" value="Unassembled WGS sequence"/>
</dbReference>
<feature type="domain" description="HNH nuclease" evidence="2">
    <location>
        <begin position="199"/>
        <end position="261"/>
    </location>
</feature>
<keyword evidence="4" id="KW-1185">Reference proteome</keyword>
<dbReference type="EMBL" id="DS995704">
    <property type="protein sequence ID" value="EEQ32089.1"/>
    <property type="molecule type" value="Genomic_DNA"/>
</dbReference>
<dbReference type="RefSeq" id="XP_002847171.1">
    <property type="nucleotide sequence ID" value="XM_002847125.1"/>
</dbReference>
<dbReference type="STRING" id="554155.C5FQD6"/>
<evidence type="ECO:0000313" key="4">
    <source>
        <dbReference type="Proteomes" id="UP000002035"/>
    </source>
</evidence>
<proteinExistence type="predicted"/>
<reference evidence="4" key="1">
    <citation type="journal article" date="2012" name="MBio">
        <title>Comparative genome analysis of Trichophyton rubrum and related dermatophytes reveals candidate genes involved in infection.</title>
        <authorList>
            <person name="Martinez D.A."/>
            <person name="Oliver B.G."/>
            <person name="Graeser Y."/>
            <person name="Goldberg J.M."/>
            <person name="Li W."/>
            <person name="Martinez-Rossi N.M."/>
            <person name="Monod M."/>
            <person name="Shelest E."/>
            <person name="Barton R.C."/>
            <person name="Birch E."/>
            <person name="Brakhage A.A."/>
            <person name="Chen Z."/>
            <person name="Gurr S.J."/>
            <person name="Heiman D."/>
            <person name="Heitman J."/>
            <person name="Kosti I."/>
            <person name="Rossi A."/>
            <person name="Saif S."/>
            <person name="Samalova M."/>
            <person name="Saunders C.W."/>
            <person name="Shea T."/>
            <person name="Summerbell R.C."/>
            <person name="Xu J."/>
            <person name="Young S."/>
            <person name="Zeng Q."/>
            <person name="Birren B.W."/>
            <person name="Cuomo C.A."/>
            <person name="White T.C."/>
        </authorList>
    </citation>
    <scope>NUCLEOTIDE SEQUENCE [LARGE SCALE GENOMIC DNA]</scope>
    <source>
        <strain evidence="4">ATCC MYA-4605 / CBS 113480</strain>
    </source>
</reference>
<dbReference type="OMA" id="ENTEYRR"/>
<dbReference type="OrthoDB" id="5386595at2759"/>
<name>C5FQD6_ARTOC</name>
<accession>C5FQD6</accession>
<dbReference type="InterPro" id="IPR003615">
    <property type="entry name" value="HNH_nuc"/>
</dbReference>
<dbReference type="VEuPathDB" id="FungiDB:MCYG_04908"/>
<feature type="compositionally biased region" description="Acidic residues" evidence="1">
    <location>
        <begin position="415"/>
        <end position="433"/>
    </location>
</feature>
<dbReference type="eggNOG" id="ENOG502SR67">
    <property type="taxonomic scope" value="Eukaryota"/>
</dbReference>
<feature type="region of interest" description="Disordered" evidence="1">
    <location>
        <begin position="409"/>
        <end position="433"/>
    </location>
</feature>
<evidence type="ECO:0000259" key="2">
    <source>
        <dbReference type="Pfam" id="PF13391"/>
    </source>
</evidence>